<organism evidence="2 3">
    <name type="scientific">Pontibacter silvestris</name>
    <dbReference type="NCBI Taxonomy" id="2305183"/>
    <lineage>
        <taxon>Bacteria</taxon>
        <taxon>Pseudomonadati</taxon>
        <taxon>Bacteroidota</taxon>
        <taxon>Cytophagia</taxon>
        <taxon>Cytophagales</taxon>
        <taxon>Hymenobacteraceae</taxon>
        <taxon>Pontibacter</taxon>
    </lineage>
</organism>
<reference evidence="3" key="1">
    <citation type="journal article" date="2019" name="Int. J. Syst. Evol. Microbiol.">
        <title>The Global Catalogue of Microorganisms (GCM) 10K type strain sequencing project: providing services to taxonomists for standard genome sequencing and annotation.</title>
        <authorList>
            <consortium name="The Broad Institute Genomics Platform"/>
            <consortium name="The Broad Institute Genome Sequencing Center for Infectious Disease"/>
            <person name="Wu L."/>
            <person name="Ma J."/>
        </authorList>
    </citation>
    <scope>NUCLEOTIDE SEQUENCE [LARGE SCALE GENOMIC DNA]</scope>
    <source>
        <strain evidence="3">JCM 16545</strain>
    </source>
</reference>
<feature type="chain" id="PRO_5047541694" evidence="1">
    <location>
        <begin position="23"/>
        <end position="93"/>
    </location>
</feature>
<feature type="signal peptide" evidence="1">
    <location>
        <begin position="1"/>
        <end position="22"/>
    </location>
</feature>
<keyword evidence="3" id="KW-1185">Reference proteome</keyword>
<keyword evidence="1" id="KW-0732">Signal</keyword>
<gene>
    <name evidence="2" type="ORF">ACFSKU_06355</name>
</gene>
<comment type="caution">
    <text evidence="2">The sequence shown here is derived from an EMBL/GenBank/DDBJ whole genome shotgun (WGS) entry which is preliminary data.</text>
</comment>
<name>A0ABW4WV36_9BACT</name>
<accession>A0ABW4WV36</accession>
<dbReference type="EMBL" id="JBHUHV010000019">
    <property type="protein sequence ID" value="MFD2066502.1"/>
    <property type="molecule type" value="Genomic_DNA"/>
</dbReference>
<proteinExistence type="predicted"/>
<evidence type="ECO:0000313" key="3">
    <source>
        <dbReference type="Proteomes" id="UP001597369"/>
    </source>
</evidence>
<dbReference type="Proteomes" id="UP001597369">
    <property type="component" value="Unassembled WGS sequence"/>
</dbReference>
<sequence length="93" mass="10340">MRKTFLTLAPVLVLIAAGTQDAGFETGLDKSIAKLTVSKEIKSFNQPYMGQVCLQEQENTELQPISLVNTEDLYQNFTKRVVGELGNALQVFF</sequence>
<evidence type="ECO:0000256" key="1">
    <source>
        <dbReference type="SAM" id="SignalP"/>
    </source>
</evidence>
<evidence type="ECO:0000313" key="2">
    <source>
        <dbReference type="EMBL" id="MFD2066502.1"/>
    </source>
</evidence>
<dbReference type="RefSeq" id="WP_229960290.1">
    <property type="nucleotide sequence ID" value="NZ_JAJJWI010000007.1"/>
</dbReference>
<protein>
    <submittedName>
        <fullName evidence="2">Uncharacterized protein</fullName>
    </submittedName>
</protein>